<keyword evidence="1" id="KW-0732">Signal</keyword>
<evidence type="ECO:0000313" key="3">
    <source>
        <dbReference type="Proteomes" id="UP000190813"/>
    </source>
</evidence>
<accession>A0A1T3MYM0</accession>
<feature type="signal peptide" evidence="1">
    <location>
        <begin position="1"/>
        <end position="19"/>
    </location>
</feature>
<evidence type="ECO:0000256" key="1">
    <source>
        <dbReference type="SAM" id="SignalP"/>
    </source>
</evidence>
<dbReference type="AlphaFoldDB" id="A0A1T3MYM0"/>
<proteinExistence type="predicted"/>
<dbReference type="RefSeq" id="WP_078770406.1">
    <property type="nucleotide sequence ID" value="NZ_CBCSBR010000014.1"/>
</dbReference>
<dbReference type="PROSITE" id="PS51257">
    <property type="entry name" value="PROKAR_LIPOPROTEIN"/>
    <property type="match status" value="1"/>
</dbReference>
<protein>
    <recommendedName>
        <fullName evidence="4">Lipoprotein</fullName>
    </recommendedName>
</protein>
<dbReference type="PANTHER" id="PTHR41339">
    <property type="entry name" value="LIPL48"/>
    <property type="match status" value="1"/>
</dbReference>
<evidence type="ECO:0000313" key="2">
    <source>
        <dbReference type="EMBL" id="OPC69698.1"/>
    </source>
</evidence>
<dbReference type="PANTHER" id="PTHR41339:SF1">
    <property type="entry name" value="SECRETED PROTEIN"/>
    <property type="match status" value="1"/>
</dbReference>
<evidence type="ECO:0008006" key="4">
    <source>
        <dbReference type="Google" id="ProtNLM"/>
    </source>
</evidence>
<name>A0A1T3MYM0_9FLAO</name>
<dbReference type="Proteomes" id="UP000190813">
    <property type="component" value="Unassembled WGS sequence"/>
</dbReference>
<reference evidence="2 3" key="1">
    <citation type="submission" date="2016-06" db="EMBL/GenBank/DDBJ databases">
        <title>Revisiting the taxonomy of the Elizabethkingia Genus based on Whole-Genome Sequencing, Optical Mapping, and MALDI-TOF.</title>
        <authorList>
            <person name="Nicholson A.C."/>
        </authorList>
    </citation>
    <scope>NUCLEOTIDE SEQUENCE [LARGE SCALE GENOMIC DNA]</scope>
    <source>
        <strain evidence="2 3">G4070</strain>
    </source>
</reference>
<gene>
    <name evidence="2" type="ORF">BAZ10_17650</name>
</gene>
<sequence length="405" mass="43219">MKKNIFTLLSLITIFSVTSCTVEIREDNDAPVVDGGTGTTGTVLEGSGTLTGTITKNTVVKKGNYSLKGIVKVVSGVTLTIEPGANFTASSSEVSGLVILQGGLIKAEGTADQPIVFTSDRKTPGDWNGITLYGDAPILALNGADTAISEDGNAIRYGGKNSNSNSGVMRYIRVEYAGRKIGDGNKESNTFTFYSVGDGTILENLVAYKGTDDGFEFFGGTASAKNLVSYGNYDDSFDWQDAWSGQSNSNWYAFQTGIANFGMEIESSGNINNTAPVIDGITLIRDKNVQTEDPSAPEISAIQFKKQGSGLFKNVYIEGYKDGYNTKAYSVLIQDAATEKEQLDKNKIKVTPINYLNSDNPGVYGYAFATTKPVSFTNGDVKKSQFVSGAWATVDGVDLLAPLKK</sequence>
<feature type="chain" id="PRO_5012142756" description="Lipoprotein" evidence="1">
    <location>
        <begin position="20"/>
        <end position="405"/>
    </location>
</feature>
<comment type="caution">
    <text evidence="2">The sequence shown here is derived from an EMBL/GenBank/DDBJ whole genome shotgun (WGS) entry which is preliminary data.</text>
</comment>
<dbReference type="EMBL" id="MAHX01000002">
    <property type="protein sequence ID" value="OPC69698.1"/>
    <property type="molecule type" value="Genomic_DNA"/>
</dbReference>
<organism evidence="2 3">
    <name type="scientific">Elizabethkingia occulta</name>
    <dbReference type="NCBI Taxonomy" id="1867263"/>
    <lineage>
        <taxon>Bacteria</taxon>
        <taxon>Pseudomonadati</taxon>
        <taxon>Bacteroidota</taxon>
        <taxon>Flavobacteriia</taxon>
        <taxon>Flavobacteriales</taxon>
        <taxon>Weeksellaceae</taxon>
        <taxon>Elizabethkingia</taxon>
    </lineage>
</organism>
<keyword evidence="3" id="KW-1185">Reference proteome</keyword>